<dbReference type="AlphaFoldDB" id="A0A4S8JSH8"/>
<proteinExistence type="predicted"/>
<protein>
    <submittedName>
        <fullName evidence="1">Uncharacterized protein</fullName>
    </submittedName>
</protein>
<evidence type="ECO:0000313" key="2">
    <source>
        <dbReference type="Proteomes" id="UP000317650"/>
    </source>
</evidence>
<organism evidence="1 2">
    <name type="scientific">Musa balbisiana</name>
    <name type="common">Banana</name>
    <dbReference type="NCBI Taxonomy" id="52838"/>
    <lineage>
        <taxon>Eukaryota</taxon>
        <taxon>Viridiplantae</taxon>
        <taxon>Streptophyta</taxon>
        <taxon>Embryophyta</taxon>
        <taxon>Tracheophyta</taxon>
        <taxon>Spermatophyta</taxon>
        <taxon>Magnoliopsida</taxon>
        <taxon>Liliopsida</taxon>
        <taxon>Zingiberales</taxon>
        <taxon>Musaceae</taxon>
        <taxon>Musa</taxon>
    </lineage>
</organism>
<dbReference type="Proteomes" id="UP000317650">
    <property type="component" value="Chromosome 1"/>
</dbReference>
<comment type="caution">
    <text evidence="1">The sequence shown here is derived from an EMBL/GenBank/DDBJ whole genome shotgun (WGS) entry which is preliminary data.</text>
</comment>
<reference evidence="1 2" key="1">
    <citation type="journal article" date="2019" name="Nat. Plants">
        <title>Genome sequencing of Musa balbisiana reveals subgenome evolution and function divergence in polyploid bananas.</title>
        <authorList>
            <person name="Yao X."/>
        </authorList>
    </citation>
    <scope>NUCLEOTIDE SEQUENCE [LARGE SCALE GENOMIC DNA]</scope>
    <source>
        <strain evidence="2">cv. DH-PKW</strain>
        <tissue evidence="1">Leaves</tissue>
    </source>
</reference>
<accession>A0A4S8JSH8</accession>
<name>A0A4S8JSH8_MUSBA</name>
<evidence type="ECO:0000313" key="1">
    <source>
        <dbReference type="EMBL" id="THU65062.1"/>
    </source>
</evidence>
<gene>
    <name evidence="1" type="ORF">C4D60_Mb01t33180</name>
</gene>
<keyword evidence="2" id="KW-1185">Reference proteome</keyword>
<sequence>MHWRRRHRGGCRSDRRSLWSRRGPWTHGRVIGGIVRCIGDDGIGVVADQIGGACGREGGPRPWARHRRHSQMHWRRRHRDGCRSDRRSLWSRRRPWIHGRVIGGIVRCIGNDGIGMVADQIGGACGREGGPGPMGASSEA</sequence>
<dbReference type="EMBL" id="PYDT01000004">
    <property type="protein sequence ID" value="THU65062.1"/>
    <property type="molecule type" value="Genomic_DNA"/>
</dbReference>